<dbReference type="SMART" id="SM00547">
    <property type="entry name" value="ZnF_RBZ"/>
    <property type="match status" value="1"/>
</dbReference>
<evidence type="ECO:0000313" key="8">
    <source>
        <dbReference type="Proteomes" id="UP001190700"/>
    </source>
</evidence>
<evidence type="ECO:0000256" key="2">
    <source>
        <dbReference type="ARBA" id="ARBA00022771"/>
    </source>
</evidence>
<dbReference type="InterPro" id="IPR001876">
    <property type="entry name" value="Znf_RanBP2"/>
</dbReference>
<dbReference type="AlphaFoldDB" id="A0AAE0G775"/>
<dbReference type="Proteomes" id="UP001190700">
    <property type="component" value="Unassembled WGS sequence"/>
</dbReference>
<keyword evidence="5" id="KW-0175">Coiled coil</keyword>
<evidence type="ECO:0000256" key="4">
    <source>
        <dbReference type="PROSITE-ProRule" id="PRU00322"/>
    </source>
</evidence>
<dbReference type="PROSITE" id="PS50199">
    <property type="entry name" value="ZF_RANBP2_2"/>
    <property type="match status" value="1"/>
</dbReference>
<keyword evidence="1" id="KW-0479">Metal-binding</keyword>
<sequence>MLSVLKKQAENLEKELKSTRLEAQHLRQQQAEHERQLLTRDDRIAELEALLVASRLDTVALSNVSKNEEATTGTETEEPLSINLSVTVDNTPLTSDETEALRKQLEEINKVLKDTSYSLAKEALRRSVLSLEKLLWDDKQQNFNAQLRQLRIQVSDLTDKLQCSRKEVTVLMPFQFKVEDLNLNIELLTKDIERRDEQIAFLMTVHDASTNYEWSQPWNCEMCTLINQSGNKRCEMCDAPKS</sequence>
<keyword evidence="8" id="KW-1185">Reference proteome</keyword>
<keyword evidence="2 4" id="KW-0863">Zinc-finger</keyword>
<evidence type="ECO:0000259" key="6">
    <source>
        <dbReference type="PROSITE" id="PS50199"/>
    </source>
</evidence>
<reference evidence="7 8" key="1">
    <citation type="journal article" date="2015" name="Genome Biol. Evol.">
        <title>Comparative Genomics of a Bacterivorous Green Alga Reveals Evolutionary Causalities and Consequences of Phago-Mixotrophic Mode of Nutrition.</title>
        <authorList>
            <person name="Burns J.A."/>
            <person name="Paasch A."/>
            <person name="Narechania A."/>
            <person name="Kim E."/>
        </authorList>
    </citation>
    <scope>NUCLEOTIDE SEQUENCE [LARGE SCALE GENOMIC DNA]</scope>
    <source>
        <strain evidence="7 8">PLY_AMNH</strain>
    </source>
</reference>
<dbReference type="InterPro" id="IPR036443">
    <property type="entry name" value="Znf_RanBP2_sf"/>
</dbReference>
<evidence type="ECO:0000313" key="7">
    <source>
        <dbReference type="EMBL" id="KAK3272834.1"/>
    </source>
</evidence>
<dbReference type="EMBL" id="LGRX02008769">
    <property type="protein sequence ID" value="KAK3272834.1"/>
    <property type="molecule type" value="Genomic_DNA"/>
</dbReference>
<evidence type="ECO:0000256" key="1">
    <source>
        <dbReference type="ARBA" id="ARBA00022723"/>
    </source>
</evidence>
<dbReference type="SUPFAM" id="SSF90209">
    <property type="entry name" value="Ran binding protein zinc finger-like"/>
    <property type="match status" value="1"/>
</dbReference>
<gene>
    <name evidence="7" type="ORF">CYMTET_18888</name>
</gene>
<accession>A0AAE0G775</accession>
<evidence type="ECO:0000256" key="3">
    <source>
        <dbReference type="ARBA" id="ARBA00022833"/>
    </source>
</evidence>
<protein>
    <recommendedName>
        <fullName evidence="6">RanBP2-type domain-containing protein</fullName>
    </recommendedName>
</protein>
<evidence type="ECO:0000256" key="5">
    <source>
        <dbReference type="SAM" id="Coils"/>
    </source>
</evidence>
<proteinExistence type="predicted"/>
<comment type="caution">
    <text evidence="7">The sequence shown here is derived from an EMBL/GenBank/DDBJ whole genome shotgun (WGS) entry which is preliminary data.</text>
</comment>
<organism evidence="7 8">
    <name type="scientific">Cymbomonas tetramitiformis</name>
    <dbReference type="NCBI Taxonomy" id="36881"/>
    <lineage>
        <taxon>Eukaryota</taxon>
        <taxon>Viridiplantae</taxon>
        <taxon>Chlorophyta</taxon>
        <taxon>Pyramimonadophyceae</taxon>
        <taxon>Pyramimonadales</taxon>
        <taxon>Pyramimonadaceae</taxon>
        <taxon>Cymbomonas</taxon>
    </lineage>
</organism>
<keyword evidence="3" id="KW-0862">Zinc</keyword>
<dbReference type="GO" id="GO:0008270">
    <property type="term" value="F:zinc ion binding"/>
    <property type="evidence" value="ECO:0007669"/>
    <property type="project" value="UniProtKB-KW"/>
</dbReference>
<feature type="coiled-coil region" evidence="5">
    <location>
        <begin position="140"/>
        <end position="198"/>
    </location>
</feature>
<dbReference type="PROSITE" id="PS01358">
    <property type="entry name" value="ZF_RANBP2_1"/>
    <property type="match status" value="1"/>
</dbReference>
<feature type="coiled-coil region" evidence="5">
    <location>
        <begin position="2"/>
        <end position="36"/>
    </location>
</feature>
<name>A0AAE0G775_9CHLO</name>
<dbReference type="Gene3D" id="2.30.30.380">
    <property type="entry name" value="Zn-finger domain of Sec23/24"/>
    <property type="match status" value="1"/>
</dbReference>
<feature type="domain" description="RanBP2-type" evidence="6">
    <location>
        <begin position="214"/>
        <end position="242"/>
    </location>
</feature>